<dbReference type="GO" id="GO:0030027">
    <property type="term" value="C:lamellipodium"/>
    <property type="evidence" value="ECO:0007669"/>
    <property type="project" value="UniProtKB-SubCell"/>
</dbReference>
<feature type="region of interest" description="Disordered" evidence="12">
    <location>
        <begin position="1"/>
        <end position="26"/>
    </location>
</feature>
<evidence type="ECO:0000256" key="8">
    <source>
        <dbReference type="ARBA" id="ARBA00023054"/>
    </source>
</evidence>
<sequence length="570" mass="62315">SEADSRAVKRERERERERGRERERERDVKMAELQMLLEEEIPAGRRALLDSFTNLERVAEYCESNYVQSPDKHAALEETKNYTTQSLASVAYLINTLANNVLQMLDIQASQLRRMESSINIITQTVDIHKEKVARREIGILTTNKNTCRTHKIIAPANPERPVRYIRKPVDYSVLDDVGHGVKVNSQNMKMGSLRTTPPTQKPPSPPMSGKGTIGRHSPYRTLEPVRPPVVPNDYVSSPTHNTLAILNQSPVRTASVNQRSRTYSSGSSGGSHPSSHSSSRENSGSGSVCVPIAVPTPSPPGAFPASGASTPLSTSNSTQPSVTSSNFKPTQPLLTQSSISEPLPSHPDSTERSLTPDKCTPPTAVAESVTPSTDPDSGCQFYSMNRPMGRPSGAPAGGSMPYNRTHSLSASSSSRNQQNGGPFHSANLDIVPPAPSSMMQITPQLPLTGFVARVQENNSSPPPPSEKLSFVEGCNSGPIEDSEEEESSVVEYNDPYAEEDPPWAPQTYLEKVVAIYDYTQDKEDELSFLEGAIIYVIKKNDDGWYEGVISGTTGLFPGNYVESIMRYHE</sequence>
<dbReference type="CDD" id="cd11972">
    <property type="entry name" value="SH3_Abi2"/>
    <property type="match status" value="1"/>
</dbReference>
<dbReference type="Pfam" id="PF07815">
    <property type="entry name" value="Abi_HHR"/>
    <property type="match status" value="1"/>
</dbReference>
<dbReference type="InterPro" id="IPR035726">
    <property type="entry name" value="Abi2_SH3"/>
</dbReference>
<evidence type="ECO:0000256" key="3">
    <source>
        <dbReference type="ARBA" id="ARBA00004510"/>
    </source>
</evidence>
<evidence type="ECO:0000259" key="14">
    <source>
        <dbReference type="PROSITE" id="PS50192"/>
    </source>
</evidence>
<dbReference type="Pfam" id="PF00018">
    <property type="entry name" value="SH3_1"/>
    <property type="match status" value="1"/>
</dbReference>
<keyword evidence="9" id="KW-0206">Cytoskeleton</keyword>
<feature type="compositionally biased region" description="Polar residues" evidence="12">
    <location>
        <begin position="313"/>
        <end position="341"/>
    </location>
</feature>
<keyword evidence="6" id="KW-0963">Cytoplasm</keyword>
<organism evidence="15 16">
    <name type="scientific">Danionella cerebrum</name>
    <dbReference type="NCBI Taxonomy" id="2873325"/>
    <lineage>
        <taxon>Eukaryota</taxon>
        <taxon>Metazoa</taxon>
        <taxon>Chordata</taxon>
        <taxon>Craniata</taxon>
        <taxon>Vertebrata</taxon>
        <taxon>Euteleostomi</taxon>
        <taxon>Actinopterygii</taxon>
        <taxon>Neopterygii</taxon>
        <taxon>Teleostei</taxon>
        <taxon>Ostariophysi</taxon>
        <taxon>Cypriniformes</taxon>
        <taxon>Danionidae</taxon>
        <taxon>Danioninae</taxon>
        <taxon>Danionella</taxon>
    </lineage>
</organism>
<evidence type="ECO:0000256" key="5">
    <source>
        <dbReference type="ARBA" id="ARBA00022443"/>
    </source>
</evidence>
<evidence type="ECO:0000256" key="4">
    <source>
        <dbReference type="ARBA" id="ARBA00010020"/>
    </source>
</evidence>
<dbReference type="GO" id="GO:0035591">
    <property type="term" value="F:signaling adaptor activity"/>
    <property type="evidence" value="ECO:0007669"/>
    <property type="project" value="TreeGrafter"/>
</dbReference>
<evidence type="ECO:0000256" key="2">
    <source>
        <dbReference type="ARBA" id="ARBA00004486"/>
    </source>
</evidence>
<accession>A0A553Q188</accession>
<dbReference type="GO" id="GO:0005856">
    <property type="term" value="C:cytoskeleton"/>
    <property type="evidence" value="ECO:0007669"/>
    <property type="project" value="UniProtKB-SubCell"/>
</dbReference>
<dbReference type="GO" id="GO:0031209">
    <property type="term" value="C:SCAR complex"/>
    <property type="evidence" value="ECO:0007669"/>
    <property type="project" value="TreeGrafter"/>
</dbReference>
<keyword evidence="5 11" id="KW-0728">SH3 domain</keyword>
<evidence type="ECO:0000259" key="13">
    <source>
        <dbReference type="PROSITE" id="PS50002"/>
    </source>
</evidence>
<dbReference type="GO" id="GO:0001764">
    <property type="term" value="P:neuron migration"/>
    <property type="evidence" value="ECO:0007669"/>
    <property type="project" value="TreeGrafter"/>
</dbReference>
<reference evidence="15 16" key="1">
    <citation type="journal article" date="2019" name="Sci. Data">
        <title>Hybrid genome assembly and annotation of Danionella translucida.</title>
        <authorList>
            <person name="Kadobianskyi M."/>
            <person name="Schulze L."/>
            <person name="Schuelke M."/>
            <person name="Judkewitz B."/>
        </authorList>
    </citation>
    <scope>NUCLEOTIDE SEQUENCE [LARGE SCALE GENOMIC DNA]</scope>
    <source>
        <strain evidence="15 16">Bolton</strain>
    </source>
</reference>
<gene>
    <name evidence="15" type="ORF">DNTS_034394</name>
</gene>
<dbReference type="FunFam" id="2.30.30.40:FF:000002">
    <property type="entry name" value="abl interactor 1 isoform X1"/>
    <property type="match status" value="1"/>
</dbReference>
<proteinExistence type="inferred from homology"/>
<dbReference type="Gene3D" id="2.30.30.40">
    <property type="entry name" value="SH3 Domains"/>
    <property type="match status" value="1"/>
</dbReference>
<dbReference type="SUPFAM" id="SSF50044">
    <property type="entry name" value="SH3-domain"/>
    <property type="match status" value="1"/>
</dbReference>
<keyword evidence="16" id="KW-1185">Reference proteome</keyword>
<dbReference type="OrthoDB" id="5971719at2759"/>
<dbReference type="InterPro" id="IPR036028">
    <property type="entry name" value="SH3-like_dom_sf"/>
</dbReference>
<feature type="domain" description="SH3" evidence="13">
    <location>
        <begin position="508"/>
        <end position="567"/>
    </location>
</feature>
<comment type="caution">
    <text evidence="15">The sequence shown here is derived from an EMBL/GenBank/DDBJ whole genome shotgun (WGS) entry which is preliminary data.</text>
</comment>
<feature type="non-terminal residue" evidence="15">
    <location>
        <position position="1"/>
    </location>
</feature>
<dbReference type="PROSITE" id="PS50192">
    <property type="entry name" value="T_SNARE"/>
    <property type="match status" value="1"/>
</dbReference>
<name>A0A553Q188_9TELE</name>
<evidence type="ECO:0000313" key="16">
    <source>
        <dbReference type="Proteomes" id="UP000316079"/>
    </source>
</evidence>
<dbReference type="STRING" id="623744.A0A553Q188"/>
<dbReference type="GO" id="GO:0017124">
    <property type="term" value="F:SH3 domain binding"/>
    <property type="evidence" value="ECO:0007669"/>
    <property type="project" value="TreeGrafter"/>
</dbReference>
<evidence type="ECO:0000256" key="11">
    <source>
        <dbReference type="PROSITE-ProRule" id="PRU00192"/>
    </source>
</evidence>
<dbReference type="Proteomes" id="UP000316079">
    <property type="component" value="Unassembled WGS sequence"/>
</dbReference>
<feature type="domain" description="T-SNARE coiled-coil homology" evidence="14">
    <location>
        <begin position="74"/>
        <end position="136"/>
    </location>
</feature>
<comment type="subcellular location">
    <subcellularLocation>
        <location evidence="2">Cell projection</location>
        <location evidence="2">Filopodium</location>
    </subcellularLocation>
    <subcellularLocation>
        <location evidence="3">Cell projection</location>
        <location evidence="3">Lamellipodium</location>
    </subcellularLocation>
    <subcellularLocation>
        <location evidence="1">Cytoplasm</location>
        <location evidence="1">Cytoskeleton</location>
    </subcellularLocation>
</comment>
<feature type="region of interest" description="Disordered" evidence="12">
    <location>
        <begin position="184"/>
        <end position="429"/>
    </location>
</feature>
<evidence type="ECO:0000256" key="10">
    <source>
        <dbReference type="ARBA" id="ARBA00023273"/>
    </source>
</evidence>
<dbReference type="PRINTS" id="PR00452">
    <property type="entry name" value="SH3DOMAIN"/>
</dbReference>
<comment type="similarity">
    <text evidence="4">Belongs to the ABI family.</text>
</comment>
<dbReference type="EMBL" id="SRMA01026461">
    <property type="protein sequence ID" value="TRY83701.1"/>
    <property type="molecule type" value="Genomic_DNA"/>
</dbReference>
<evidence type="ECO:0000256" key="7">
    <source>
        <dbReference type="ARBA" id="ARBA00022553"/>
    </source>
</evidence>
<dbReference type="InterPro" id="IPR012849">
    <property type="entry name" value="Abl-interactor_HHR_dom"/>
</dbReference>
<dbReference type="InterPro" id="IPR000727">
    <property type="entry name" value="T_SNARE_dom"/>
</dbReference>
<protein>
    <recommendedName>
        <fullName evidence="17">SH3 domain-containing protein</fullName>
    </recommendedName>
</protein>
<dbReference type="PANTHER" id="PTHR10460">
    <property type="entry name" value="ABL INTERACTOR FAMILY MEMBER"/>
    <property type="match status" value="1"/>
</dbReference>
<dbReference type="AlphaFoldDB" id="A0A553Q188"/>
<dbReference type="SMART" id="SM00326">
    <property type="entry name" value="SH3"/>
    <property type="match status" value="1"/>
</dbReference>
<evidence type="ECO:0000256" key="9">
    <source>
        <dbReference type="ARBA" id="ARBA00023212"/>
    </source>
</evidence>
<dbReference type="PRINTS" id="PR00499">
    <property type="entry name" value="P67PHOX"/>
</dbReference>
<keyword evidence="7" id="KW-0597">Phosphoprotein</keyword>
<keyword evidence="10" id="KW-0966">Cell projection</keyword>
<dbReference type="PROSITE" id="PS50002">
    <property type="entry name" value="SH3"/>
    <property type="match status" value="1"/>
</dbReference>
<evidence type="ECO:0008006" key="17">
    <source>
        <dbReference type="Google" id="ProtNLM"/>
    </source>
</evidence>
<dbReference type="InterPro" id="IPR028457">
    <property type="entry name" value="ABI"/>
</dbReference>
<keyword evidence="8" id="KW-0175">Coiled coil</keyword>
<feature type="compositionally biased region" description="Polar residues" evidence="12">
    <location>
        <begin position="370"/>
        <end position="384"/>
    </location>
</feature>
<evidence type="ECO:0000256" key="12">
    <source>
        <dbReference type="SAM" id="MobiDB-lite"/>
    </source>
</evidence>
<dbReference type="PANTHER" id="PTHR10460:SF26">
    <property type="entry name" value="ABL INTERACTOR 2"/>
    <property type="match status" value="1"/>
</dbReference>
<evidence type="ECO:0000256" key="6">
    <source>
        <dbReference type="ARBA" id="ARBA00022490"/>
    </source>
</evidence>
<evidence type="ECO:0000313" key="15">
    <source>
        <dbReference type="EMBL" id="TRY83701.1"/>
    </source>
</evidence>
<feature type="compositionally biased region" description="Low complexity" evidence="12">
    <location>
        <begin position="265"/>
        <end position="288"/>
    </location>
</feature>
<feature type="compositionally biased region" description="Polar residues" evidence="12">
    <location>
        <begin position="235"/>
        <end position="264"/>
    </location>
</feature>
<evidence type="ECO:0000256" key="1">
    <source>
        <dbReference type="ARBA" id="ARBA00004245"/>
    </source>
</evidence>
<dbReference type="Gene3D" id="6.10.140.1620">
    <property type="match status" value="1"/>
</dbReference>
<dbReference type="GO" id="GO:0030175">
    <property type="term" value="C:filopodium"/>
    <property type="evidence" value="ECO:0007669"/>
    <property type="project" value="UniProtKB-SubCell"/>
</dbReference>
<dbReference type="InterPro" id="IPR001452">
    <property type="entry name" value="SH3_domain"/>
</dbReference>